<feature type="transmembrane region" description="Helical" evidence="11">
    <location>
        <begin position="281"/>
        <end position="298"/>
    </location>
</feature>
<feature type="transmembrane region" description="Helical" evidence="11">
    <location>
        <begin position="43"/>
        <end position="64"/>
    </location>
</feature>
<keyword evidence="3" id="KW-0050">Antiport</keyword>
<dbReference type="EMBL" id="NWQG01000046">
    <property type="protein sequence ID" value="PDQ21448.1"/>
    <property type="molecule type" value="Genomic_DNA"/>
</dbReference>
<keyword evidence="9 11" id="KW-0472">Membrane</keyword>
<dbReference type="Gene3D" id="3.40.50.720">
    <property type="entry name" value="NAD(P)-binding Rossmann-like Domain"/>
    <property type="match status" value="1"/>
</dbReference>
<feature type="transmembrane region" description="Helical" evidence="11">
    <location>
        <begin position="130"/>
        <end position="151"/>
    </location>
</feature>
<feature type="region of interest" description="Disordered" evidence="10">
    <location>
        <begin position="577"/>
        <end position="598"/>
    </location>
</feature>
<proteinExistence type="predicted"/>
<evidence type="ECO:0000256" key="11">
    <source>
        <dbReference type="SAM" id="Phobius"/>
    </source>
</evidence>
<dbReference type="PANTHER" id="PTHR46157:SF4">
    <property type="entry name" value="K(+) EFFLUX ANTIPORTER 3, CHLOROPLASTIC"/>
    <property type="match status" value="1"/>
</dbReference>
<dbReference type="PANTHER" id="PTHR46157">
    <property type="entry name" value="K(+) EFFLUX ANTIPORTER 3, CHLOROPLASTIC"/>
    <property type="match status" value="1"/>
</dbReference>
<gene>
    <name evidence="13" type="ORF">CN311_09005</name>
</gene>
<dbReference type="PROSITE" id="PS51201">
    <property type="entry name" value="RCK_N"/>
    <property type="match status" value="1"/>
</dbReference>
<evidence type="ECO:0000256" key="2">
    <source>
        <dbReference type="ARBA" id="ARBA00022448"/>
    </source>
</evidence>
<feature type="transmembrane region" description="Helical" evidence="11">
    <location>
        <begin position="310"/>
        <end position="334"/>
    </location>
</feature>
<dbReference type="GO" id="GO:0006813">
    <property type="term" value="P:potassium ion transport"/>
    <property type="evidence" value="ECO:0007669"/>
    <property type="project" value="UniProtKB-KW"/>
</dbReference>
<evidence type="ECO:0000256" key="5">
    <source>
        <dbReference type="ARBA" id="ARBA00022692"/>
    </source>
</evidence>
<dbReference type="GO" id="GO:0012505">
    <property type="term" value="C:endomembrane system"/>
    <property type="evidence" value="ECO:0007669"/>
    <property type="project" value="UniProtKB-SubCell"/>
</dbReference>
<feature type="transmembrane region" description="Helical" evidence="11">
    <location>
        <begin position="374"/>
        <end position="394"/>
    </location>
</feature>
<dbReference type="SUPFAM" id="SSF51735">
    <property type="entry name" value="NAD(P)-binding Rossmann-fold domains"/>
    <property type="match status" value="1"/>
</dbReference>
<dbReference type="Pfam" id="PF00999">
    <property type="entry name" value="Na_H_Exchanger"/>
    <property type="match status" value="1"/>
</dbReference>
<dbReference type="AlphaFoldDB" id="A0A2A6FJ33"/>
<sequence length="598" mass="62812">MAAPINIDSYSDALVVLGTAGIVVPLVRRFGFSSVLGYMAAGALLGPLGLGSLINAFPFLYWVTVVDAKNVAGIAELGVVFLLFILGMELSYERLKTMRRLVFGLGSLQVIFSATVIGGIAALAGNPPTVSIILGACLALSSTAIVIDVLSHQGRLATIAGRASFAVLLAQDLAVIPILLFISILGGDTSSSVTANLALTLLHATLAVAAIAIVGRLFLRPLFRLVASAGTNEMFVAATLLVIIGTGVAAALAGLSMALGAFIAGLLLAETEFRKAIETTAGPFKGLLLGVFFFTVGMNIDVRELAREPFWLLASVVGLIGIKVVLLTGLARMFRLSWPVAIETGLLLGPGGEFAFVGIGMATTLGLVSSNVSGFILTVTSITMTLIPVLDLVARRLTPRFREPRALDPELTVAPSGAAGHAIVIGHGRVGQVVCSLLDRHSYRYIAVDNDAAAVPAYRRRGREVYYGNATEPEFLKSCGLMDAKAVIVTVAGQADIDEIVRQVRALRTDIVIVSRARDAGHARHLYAIGVTDAVPETIEASLQLSEAALIGLGQAAGPVIASIHEKRDEFRRELQEAAARNASGSTHSIRPKRSRLP</sequence>
<comment type="caution">
    <text evidence="13">The sequence shown here is derived from an EMBL/GenBank/DDBJ whole genome shotgun (WGS) entry which is preliminary data.</text>
</comment>
<evidence type="ECO:0000256" key="8">
    <source>
        <dbReference type="ARBA" id="ARBA00023065"/>
    </source>
</evidence>
<dbReference type="Gene3D" id="1.20.1530.20">
    <property type="match status" value="1"/>
</dbReference>
<dbReference type="Pfam" id="PF02254">
    <property type="entry name" value="TrkA_N"/>
    <property type="match status" value="1"/>
</dbReference>
<feature type="transmembrane region" description="Helical" evidence="11">
    <location>
        <begin position="70"/>
        <end position="90"/>
    </location>
</feature>
<dbReference type="GO" id="GO:0015297">
    <property type="term" value="F:antiporter activity"/>
    <property type="evidence" value="ECO:0007669"/>
    <property type="project" value="UniProtKB-KW"/>
</dbReference>
<keyword evidence="7 11" id="KW-1133">Transmembrane helix</keyword>
<dbReference type="InterPro" id="IPR003148">
    <property type="entry name" value="RCK_N"/>
</dbReference>
<evidence type="ECO:0000259" key="12">
    <source>
        <dbReference type="PROSITE" id="PS51201"/>
    </source>
</evidence>
<evidence type="ECO:0000256" key="3">
    <source>
        <dbReference type="ARBA" id="ARBA00022449"/>
    </source>
</evidence>
<evidence type="ECO:0000256" key="9">
    <source>
        <dbReference type="ARBA" id="ARBA00023136"/>
    </source>
</evidence>
<feature type="transmembrane region" description="Helical" evidence="11">
    <location>
        <begin position="13"/>
        <end position="31"/>
    </location>
</feature>
<feature type="transmembrane region" description="Helical" evidence="11">
    <location>
        <begin position="346"/>
        <end position="368"/>
    </location>
</feature>
<name>A0A2A6FJ33_9HYPH</name>
<keyword evidence="4" id="KW-0633">Potassium transport</keyword>
<dbReference type="GO" id="GO:0005886">
    <property type="term" value="C:plasma membrane"/>
    <property type="evidence" value="ECO:0007669"/>
    <property type="project" value="TreeGrafter"/>
</dbReference>
<evidence type="ECO:0000313" key="13">
    <source>
        <dbReference type="EMBL" id="PDQ21448.1"/>
    </source>
</evidence>
<dbReference type="Proteomes" id="UP000219182">
    <property type="component" value="Unassembled WGS sequence"/>
</dbReference>
<evidence type="ECO:0000256" key="6">
    <source>
        <dbReference type="ARBA" id="ARBA00022958"/>
    </source>
</evidence>
<keyword evidence="8" id="KW-0406">Ion transport</keyword>
<evidence type="ECO:0000313" key="14">
    <source>
        <dbReference type="Proteomes" id="UP000219182"/>
    </source>
</evidence>
<feature type="transmembrane region" description="Helical" evidence="11">
    <location>
        <begin position="250"/>
        <end position="269"/>
    </location>
</feature>
<reference evidence="13 14" key="1">
    <citation type="submission" date="2017-09" db="EMBL/GenBank/DDBJ databases">
        <title>Mesorhizobum sanjuanii sp. nov. isolated from nodules of Lotus tenuis in saline-alkaline lowlands of Flooding Pampa.</title>
        <authorList>
            <person name="Sannazzaro A.I."/>
            <person name="Torres Tejerizo G.A."/>
            <person name="Fontana F."/>
            <person name="Cumpa Velazquez L.M."/>
            <person name="Hansen L."/>
            <person name="Pistorio M."/>
            <person name="Estrella M.J."/>
        </authorList>
    </citation>
    <scope>NUCLEOTIDE SEQUENCE [LARGE SCALE GENOMIC DNA]</scope>
    <source>
        <strain evidence="13 14">BSA136</strain>
    </source>
</reference>
<keyword evidence="2" id="KW-0813">Transport</keyword>
<keyword evidence="5 11" id="KW-0812">Transmembrane</keyword>
<dbReference type="InterPro" id="IPR006153">
    <property type="entry name" value="Cation/H_exchanger_TM"/>
</dbReference>
<comment type="subcellular location">
    <subcellularLocation>
        <location evidence="1">Endomembrane system</location>
        <topology evidence="1">Multi-pass membrane protein</topology>
    </subcellularLocation>
</comment>
<evidence type="ECO:0000256" key="7">
    <source>
        <dbReference type="ARBA" id="ARBA00022989"/>
    </source>
</evidence>
<feature type="transmembrane region" description="Helical" evidence="11">
    <location>
        <begin position="197"/>
        <end position="218"/>
    </location>
</feature>
<feature type="transmembrane region" description="Helical" evidence="11">
    <location>
        <begin position="102"/>
        <end position="124"/>
    </location>
</feature>
<dbReference type="RefSeq" id="WP_097572969.1">
    <property type="nucleotide sequence ID" value="NZ_NWQG01000046.1"/>
</dbReference>
<evidence type="ECO:0000256" key="4">
    <source>
        <dbReference type="ARBA" id="ARBA00022538"/>
    </source>
</evidence>
<evidence type="ECO:0000256" key="10">
    <source>
        <dbReference type="SAM" id="MobiDB-lite"/>
    </source>
</evidence>
<keyword evidence="6" id="KW-0630">Potassium</keyword>
<keyword evidence="14" id="KW-1185">Reference proteome</keyword>
<dbReference type="GO" id="GO:1902600">
    <property type="term" value="P:proton transmembrane transport"/>
    <property type="evidence" value="ECO:0007669"/>
    <property type="project" value="InterPro"/>
</dbReference>
<organism evidence="13 14">
    <name type="scientific">Mesorhizobium sanjuanii</name>
    <dbReference type="NCBI Taxonomy" id="2037900"/>
    <lineage>
        <taxon>Bacteria</taxon>
        <taxon>Pseudomonadati</taxon>
        <taxon>Pseudomonadota</taxon>
        <taxon>Alphaproteobacteria</taxon>
        <taxon>Hyphomicrobiales</taxon>
        <taxon>Phyllobacteriaceae</taxon>
        <taxon>Mesorhizobium</taxon>
    </lineage>
</organism>
<dbReference type="InterPro" id="IPR036291">
    <property type="entry name" value="NAD(P)-bd_dom_sf"/>
</dbReference>
<evidence type="ECO:0000256" key="1">
    <source>
        <dbReference type="ARBA" id="ARBA00004127"/>
    </source>
</evidence>
<feature type="domain" description="RCK N-terminal" evidence="12">
    <location>
        <begin position="419"/>
        <end position="536"/>
    </location>
</feature>
<dbReference type="FunFam" id="3.40.50.720:FF:000036">
    <property type="entry name" value="Glutathione-regulated potassium-efflux system protein KefB"/>
    <property type="match status" value="1"/>
</dbReference>
<accession>A0A2A6FJ33</accession>
<feature type="transmembrane region" description="Helical" evidence="11">
    <location>
        <begin position="163"/>
        <end position="185"/>
    </location>
</feature>
<protein>
    <submittedName>
        <fullName evidence="13">Potassium transporter TrkA</fullName>
    </submittedName>
</protein>
<dbReference type="InterPro" id="IPR038770">
    <property type="entry name" value="Na+/solute_symporter_sf"/>
</dbReference>